<evidence type="ECO:0000313" key="2">
    <source>
        <dbReference type="EMBL" id="QEG36404.1"/>
    </source>
</evidence>
<dbReference type="CDD" id="cd24007">
    <property type="entry name" value="ASKHA_NBD_eukNAGK-like"/>
    <property type="match status" value="1"/>
</dbReference>
<dbReference type="InterPro" id="IPR043129">
    <property type="entry name" value="ATPase_NBD"/>
</dbReference>
<dbReference type="Proteomes" id="UP000323917">
    <property type="component" value="Chromosome"/>
</dbReference>
<dbReference type="Pfam" id="PF01869">
    <property type="entry name" value="BcrAD_BadFG"/>
    <property type="match status" value="1"/>
</dbReference>
<evidence type="ECO:0000259" key="1">
    <source>
        <dbReference type="Pfam" id="PF01869"/>
    </source>
</evidence>
<dbReference type="InterPro" id="IPR052519">
    <property type="entry name" value="Euk-type_GlcNAc_Kinase"/>
</dbReference>
<dbReference type="InterPro" id="IPR002731">
    <property type="entry name" value="ATPase_BadF"/>
</dbReference>
<protein>
    <submittedName>
        <fullName evidence="2">Glucosamine kinase GspK</fullName>
        <ecNumber evidence="2">2.7.1.8</ecNumber>
    </submittedName>
</protein>
<keyword evidence="3" id="KW-1185">Reference proteome</keyword>
<dbReference type="GO" id="GO:0047931">
    <property type="term" value="F:glucosamine kinase activity"/>
    <property type="evidence" value="ECO:0007669"/>
    <property type="project" value="UniProtKB-EC"/>
</dbReference>
<dbReference type="AlphaFoldDB" id="A0A5B9QBM1"/>
<dbReference type="Gene3D" id="3.30.420.40">
    <property type="match status" value="2"/>
</dbReference>
<keyword evidence="2" id="KW-0418">Kinase</keyword>
<dbReference type="EC" id="2.7.1.8" evidence="2"/>
<sequence>MGEQIVIGIDGGGTRLRAALVSLEGELLGLGEAGTGNYHDVGLDEVRHNIESAINCAWSDSQMVPRQAKSIFLGLGSIVTKEDQENIQKIVQELEIVPEGAIGVDHDLRVALMGGVAGEPGIVLIAGTGSSSYGRDKEGNSWQAGGWGPILDDPGSSYWLGRQAMIAALRDFDGRGKPTCLRERVVQALGLSAMHHILRRVELEGMKRTEIAVLAQLVTSSAAEGDEVACSIIRRGTEELAMMVAAVANKLVNLQSLSQIPVVVTGGLTNAGEVFMSPLSEALSRRLPQASLKESLLPPVLGAALLASELTNNSMKSDVSERLMAAYSANREACTVN</sequence>
<dbReference type="PANTHER" id="PTHR43190:SF3">
    <property type="entry name" value="N-ACETYL-D-GLUCOSAMINE KINASE"/>
    <property type="match status" value="1"/>
</dbReference>
<dbReference type="PANTHER" id="PTHR43190">
    <property type="entry name" value="N-ACETYL-D-GLUCOSAMINE KINASE"/>
    <property type="match status" value="1"/>
</dbReference>
<dbReference type="RefSeq" id="WP_148074751.1">
    <property type="nucleotide sequence ID" value="NZ_CP042913.1"/>
</dbReference>
<dbReference type="SUPFAM" id="SSF53067">
    <property type="entry name" value="Actin-like ATPase domain"/>
    <property type="match status" value="2"/>
</dbReference>
<keyword evidence="2" id="KW-0808">Transferase</keyword>
<feature type="domain" description="ATPase BadF/BadG/BcrA/BcrD type" evidence="1">
    <location>
        <begin position="7"/>
        <end position="307"/>
    </location>
</feature>
<dbReference type="KEGG" id="bgok:Pr1d_37180"/>
<proteinExistence type="predicted"/>
<gene>
    <name evidence="2" type="primary">gspK_1</name>
    <name evidence="2" type="ORF">Pr1d_37180</name>
</gene>
<organism evidence="2 3">
    <name type="scientific">Bythopirellula goksoeyrii</name>
    <dbReference type="NCBI Taxonomy" id="1400387"/>
    <lineage>
        <taxon>Bacteria</taxon>
        <taxon>Pseudomonadati</taxon>
        <taxon>Planctomycetota</taxon>
        <taxon>Planctomycetia</taxon>
        <taxon>Pirellulales</taxon>
        <taxon>Lacipirellulaceae</taxon>
        <taxon>Bythopirellula</taxon>
    </lineage>
</organism>
<name>A0A5B9QBM1_9BACT</name>
<dbReference type="OrthoDB" id="9772633at2"/>
<reference evidence="2 3" key="1">
    <citation type="submission" date="2019-08" db="EMBL/GenBank/DDBJ databases">
        <title>Deep-cultivation of Planctomycetes and their phenomic and genomic characterization uncovers novel biology.</title>
        <authorList>
            <person name="Wiegand S."/>
            <person name="Jogler M."/>
            <person name="Boedeker C."/>
            <person name="Pinto D."/>
            <person name="Vollmers J."/>
            <person name="Rivas-Marin E."/>
            <person name="Kohn T."/>
            <person name="Peeters S.H."/>
            <person name="Heuer A."/>
            <person name="Rast P."/>
            <person name="Oberbeckmann S."/>
            <person name="Bunk B."/>
            <person name="Jeske O."/>
            <person name="Meyerdierks A."/>
            <person name="Storesund J.E."/>
            <person name="Kallscheuer N."/>
            <person name="Luecker S."/>
            <person name="Lage O.M."/>
            <person name="Pohl T."/>
            <person name="Merkel B.J."/>
            <person name="Hornburger P."/>
            <person name="Mueller R.-W."/>
            <person name="Bruemmer F."/>
            <person name="Labrenz M."/>
            <person name="Spormann A.M."/>
            <person name="Op den Camp H."/>
            <person name="Overmann J."/>
            <person name="Amann R."/>
            <person name="Jetten M.S.M."/>
            <person name="Mascher T."/>
            <person name="Medema M.H."/>
            <person name="Devos D.P."/>
            <person name="Kaster A.-K."/>
            <person name="Ovreas L."/>
            <person name="Rohde M."/>
            <person name="Galperin M.Y."/>
            <person name="Jogler C."/>
        </authorList>
    </citation>
    <scope>NUCLEOTIDE SEQUENCE [LARGE SCALE GENOMIC DNA]</scope>
    <source>
        <strain evidence="2 3">Pr1d</strain>
    </source>
</reference>
<evidence type="ECO:0000313" key="3">
    <source>
        <dbReference type="Proteomes" id="UP000323917"/>
    </source>
</evidence>
<accession>A0A5B9QBM1</accession>
<dbReference type="EMBL" id="CP042913">
    <property type="protein sequence ID" value="QEG36404.1"/>
    <property type="molecule type" value="Genomic_DNA"/>
</dbReference>